<dbReference type="OrthoDB" id="5370478at2759"/>
<dbReference type="AlphaFoldDB" id="A0A9P7N121"/>
<dbReference type="EMBL" id="SRPR01000001">
    <property type="protein sequence ID" value="KAG5969171.1"/>
    <property type="molecule type" value="Genomic_DNA"/>
</dbReference>
<protein>
    <recommendedName>
        <fullName evidence="5">Transcription factor domain-containing protein</fullName>
    </recommendedName>
</protein>
<keyword evidence="3" id="KW-1185">Reference proteome</keyword>
<evidence type="ECO:0000313" key="2">
    <source>
        <dbReference type="EMBL" id="KAG5977370.1"/>
    </source>
</evidence>
<dbReference type="EMBL" id="SRPS01000009">
    <property type="protein sequence ID" value="KAG5977370.1"/>
    <property type="molecule type" value="Genomic_DNA"/>
</dbReference>
<proteinExistence type="predicted"/>
<dbReference type="Proteomes" id="UP000784919">
    <property type="component" value="Unassembled WGS sequence"/>
</dbReference>
<sequence>MRFPNYIAVLHLPTLIKEIRPEERSPENETLLDAILAVTTAQVLVQSASWANQILSRDHCAFYAEDMLRGFILQAPKIQIAQALLMITLHEWGTRDFHKA</sequence>
<evidence type="ECO:0000313" key="1">
    <source>
        <dbReference type="EMBL" id="KAG5969171.1"/>
    </source>
</evidence>
<evidence type="ECO:0000313" key="4">
    <source>
        <dbReference type="Proteomes" id="UP000784919"/>
    </source>
</evidence>
<gene>
    <name evidence="2" type="ORF">E4U56_008198</name>
    <name evidence="1" type="ORF">E4U57_000037</name>
</gene>
<evidence type="ECO:0008006" key="5">
    <source>
        <dbReference type="Google" id="ProtNLM"/>
    </source>
</evidence>
<name>A0A9P7N121_9HYPO</name>
<dbReference type="CDD" id="cd12148">
    <property type="entry name" value="fungal_TF_MHR"/>
    <property type="match status" value="1"/>
</dbReference>
<accession>A0A9P7N121</accession>
<reference evidence="2 3" key="1">
    <citation type="journal article" date="2020" name="bioRxiv">
        <title>Whole genome comparisons of ergot fungi reveals the divergence and evolution of species within the genus Claviceps are the result of varying mechanisms driving genome evolution and host range expansion.</title>
        <authorList>
            <person name="Wyka S.A."/>
            <person name="Mondo S.J."/>
            <person name="Liu M."/>
            <person name="Dettman J."/>
            <person name="Nalam V."/>
            <person name="Broders K.D."/>
        </authorList>
    </citation>
    <scope>NUCLEOTIDE SEQUENCE</scope>
    <source>
        <strain evidence="2">CCC 1102</strain>
        <strain evidence="1 3">LM583</strain>
    </source>
</reference>
<dbReference type="Proteomes" id="UP000742024">
    <property type="component" value="Unassembled WGS sequence"/>
</dbReference>
<evidence type="ECO:0000313" key="3">
    <source>
        <dbReference type="Proteomes" id="UP000742024"/>
    </source>
</evidence>
<organism evidence="2 4">
    <name type="scientific">Claviceps arundinis</name>
    <dbReference type="NCBI Taxonomy" id="1623583"/>
    <lineage>
        <taxon>Eukaryota</taxon>
        <taxon>Fungi</taxon>
        <taxon>Dikarya</taxon>
        <taxon>Ascomycota</taxon>
        <taxon>Pezizomycotina</taxon>
        <taxon>Sordariomycetes</taxon>
        <taxon>Hypocreomycetidae</taxon>
        <taxon>Hypocreales</taxon>
        <taxon>Clavicipitaceae</taxon>
        <taxon>Claviceps</taxon>
    </lineage>
</organism>
<comment type="caution">
    <text evidence="2">The sequence shown here is derived from an EMBL/GenBank/DDBJ whole genome shotgun (WGS) entry which is preliminary data.</text>
</comment>